<feature type="compositionally biased region" description="Low complexity" evidence="4">
    <location>
        <begin position="503"/>
        <end position="528"/>
    </location>
</feature>
<dbReference type="GO" id="GO:0030473">
    <property type="term" value="P:nuclear migration along microtubule"/>
    <property type="evidence" value="ECO:0007669"/>
    <property type="project" value="TreeGrafter"/>
</dbReference>
<organism evidence="6 7">
    <name type="scientific">Boletus reticuloceps</name>
    <dbReference type="NCBI Taxonomy" id="495285"/>
    <lineage>
        <taxon>Eukaryota</taxon>
        <taxon>Fungi</taxon>
        <taxon>Dikarya</taxon>
        <taxon>Basidiomycota</taxon>
        <taxon>Agaricomycotina</taxon>
        <taxon>Agaricomycetes</taxon>
        <taxon>Agaricomycetidae</taxon>
        <taxon>Boletales</taxon>
        <taxon>Boletineae</taxon>
        <taxon>Boletaceae</taxon>
        <taxon>Boletoideae</taxon>
        <taxon>Boletus</taxon>
    </lineage>
</organism>
<feature type="compositionally biased region" description="Low complexity" evidence="4">
    <location>
        <begin position="640"/>
        <end position="652"/>
    </location>
</feature>
<keyword evidence="2" id="KW-0963">Cytoplasm</keyword>
<feature type="region of interest" description="Disordered" evidence="4">
    <location>
        <begin position="600"/>
        <end position="668"/>
    </location>
</feature>
<evidence type="ECO:0000256" key="3">
    <source>
        <dbReference type="ARBA" id="ARBA00023212"/>
    </source>
</evidence>
<dbReference type="GO" id="GO:0008017">
    <property type="term" value="F:microtubule binding"/>
    <property type="evidence" value="ECO:0007669"/>
    <property type="project" value="InterPro"/>
</dbReference>
<evidence type="ECO:0000256" key="4">
    <source>
        <dbReference type="SAM" id="MobiDB-lite"/>
    </source>
</evidence>
<dbReference type="Pfam" id="PF02187">
    <property type="entry name" value="GAS2"/>
    <property type="match status" value="1"/>
</dbReference>
<evidence type="ECO:0000313" key="6">
    <source>
        <dbReference type="EMBL" id="KAG6381694.1"/>
    </source>
</evidence>
<dbReference type="OrthoDB" id="5559380at2759"/>
<name>A0A8I2YYH8_9AGAM</name>
<feature type="compositionally biased region" description="Polar residues" evidence="4">
    <location>
        <begin position="719"/>
        <end position="733"/>
    </location>
</feature>
<dbReference type="Proteomes" id="UP000683000">
    <property type="component" value="Unassembled WGS sequence"/>
</dbReference>
<feature type="region of interest" description="Disordered" evidence="4">
    <location>
        <begin position="462"/>
        <end position="485"/>
    </location>
</feature>
<evidence type="ECO:0000256" key="2">
    <source>
        <dbReference type="ARBA" id="ARBA00022490"/>
    </source>
</evidence>
<dbReference type="GO" id="GO:0043332">
    <property type="term" value="C:mating projection tip"/>
    <property type="evidence" value="ECO:0007669"/>
    <property type="project" value="TreeGrafter"/>
</dbReference>
<feature type="domain" description="GAR" evidence="5">
    <location>
        <begin position="748"/>
        <end position="844"/>
    </location>
</feature>
<dbReference type="AlphaFoldDB" id="A0A8I2YYH8"/>
<dbReference type="PANTHER" id="PTHR37271">
    <property type="entry name" value="KARYOGAMY PROTEIN KAR9"/>
    <property type="match status" value="1"/>
</dbReference>
<comment type="subcellular location">
    <subcellularLocation>
        <location evidence="1">Cytoplasm</location>
        <location evidence="1">Cytoskeleton</location>
    </subcellularLocation>
</comment>
<dbReference type="GO" id="GO:0051293">
    <property type="term" value="P:establishment of spindle localization"/>
    <property type="evidence" value="ECO:0007669"/>
    <property type="project" value="TreeGrafter"/>
</dbReference>
<evidence type="ECO:0000313" key="7">
    <source>
        <dbReference type="Proteomes" id="UP000683000"/>
    </source>
</evidence>
<dbReference type="Pfam" id="PF08580">
    <property type="entry name" value="KAR9"/>
    <property type="match status" value="1"/>
</dbReference>
<dbReference type="InterPro" id="IPR013889">
    <property type="entry name" value="Karyogamy_KAR9"/>
</dbReference>
<proteinExistence type="predicted"/>
<dbReference type="GO" id="GO:0005938">
    <property type="term" value="C:cell cortex"/>
    <property type="evidence" value="ECO:0007669"/>
    <property type="project" value="TreeGrafter"/>
</dbReference>
<dbReference type="PROSITE" id="PS51460">
    <property type="entry name" value="GAR"/>
    <property type="match status" value="1"/>
</dbReference>
<feature type="compositionally biased region" description="Pro residues" evidence="4">
    <location>
        <begin position="529"/>
        <end position="541"/>
    </location>
</feature>
<evidence type="ECO:0000256" key="1">
    <source>
        <dbReference type="ARBA" id="ARBA00004245"/>
    </source>
</evidence>
<dbReference type="GO" id="GO:0005816">
    <property type="term" value="C:spindle pole body"/>
    <property type="evidence" value="ECO:0007669"/>
    <property type="project" value="TreeGrafter"/>
</dbReference>
<comment type="caution">
    <text evidence="6">The sequence shown here is derived from an EMBL/GenBank/DDBJ whole genome shotgun (WGS) entry which is preliminary data.</text>
</comment>
<feature type="region of interest" description="Disordered" evidence="4">
    <location>
        <begin position="500"/>
        <end position="587"/>
    </location>
</feature>
<dbReference type="InterPro" id="IPR003108">
    <property type="entry name" value="GAR_dom"/>
</dbReference>
<dbReference type="EMBL" id="JAGFBS010000001">
    <property type="protein sequence ID" value="KAG6381694.1"/>
    <property type="molecule type" value="Genomic_DNA"/>
</dbReference>
<keyword evidence="7" id="KW-1185">Reference proteome</keyword>
<dbReference type="PANTHER" id="PTHR37271:SF1">
    <property type="entry name" value="KARYOGAMY PROTEIN KAR9"/>
    <property type="match status" value="1"/>
</dbReference>
<sequence>MALLTPTTTGSTPLSQYHSLDPSPALVTSALSSASSSSVSLTAEDEGKHGSLCYLSALASRHLASFGNLREMICHASHYREHHDHREPRVTPKTQGKTEESRVSIYYSRLSNDMVWWSRLKKALSFRDIRLLAISTHVTELSYAVSDVQTRIFEIQELRHKPQTEGVDAKTTAEIDNALMNMDERLESIEHGMKDINESITPFRPSDDESLNDTSERAVMLRKHATLLAEWDAVQQETEELQQELKEDKWITVFRTVTEQADGMMASLEKAVNRCQDFIWQVHKRNDDNTSRASFASSIRSEKSPVSLDVFNSLLGSFQAKKAHYVPATTKVLAIMDNGVKNRVTKNGEALRRHAEAAKRWRVLQERIERTEKEMGKITCHTSCSTTGVERVICSASFLRADQVQDYPKTTFFAFCPQWQSRHGAKGERTQTQPEFDTYISPSKGTPESNNITIKPKLLKQPWNPSTKVEDEGMATLKPATPKRPAARLVVTPEHASLFPVTPQRSLSRSSNASSRPWSPVTSSSSNPSIPPFPSLPPGTRPPSRVQTPSLGATARPRARTPSGIPGPALHWRSVSAKQPSREDDGDEAEFTTLMQRAFSPALTHSTSSPGTSNNMRTRTPSGVRIPPLRPPSRSKIPLPSVHVSSESRPSSTMSFYRPESPLTGIGRGLASRAQTPEAMLRARAQQVPVYTGLGVRPTARASIAGVKAPPSSYRDASMTRTPSRAVSRSGAYTPSLDGPTNIYIPGNPKDPLDMEFAAIVNAIPHGLLIERVDPPLKAIPKEGEEIRASYAFSSSLSRKVVTCRLTTMTRSGRENTMTKKVMCRVGGGWQDLQLYMLNRQAGM</sequence>
<feature type="region of interest" description="Disordered" evidence="4">
    <location>
        <begin position="707"/>
        <end position="733"/>
    </location>
</feature>
<reference evidence="6" key="1">
    <citation type="submission" date="2021-03" db="EMBL/GenBank/DDBJ databases">
        <title>Evolutionary innovations through gain and loss of genes in the ectomycorrhizal Boletales.</title>
        <authorList>
            <person name="Wu G."/>
            <person name="Miyauchi S."/>
            <person name="Morin E."/>
            <person name="Yang Z.-L."/>
            <person name="Xu J."/>
            <person name="Martin F.M."/>
        </authorList>
    </citation>
    <scope>NUCLEOTIDE SEQUENCE</scope>
    <source>
        <strain evidence="6">BR01</strain>
    </source>
</reference>
<gene>
    <name evidence="6" type="ORF">JVT61DRAFT_295</name>
</gene>
<dbReference type="SUPFAM" id="SSF143575">
    <property type="entry name" value="GAS2 domain-like"/>
    <property type="match status" value="1"/>
</dbReference>
<keyword evidence="3" id="KW-0206">Cytoskeleton</keyword>
<protein>
    <recommendedName>
        <fullName evidence="5">GAR domain-containing protein</fullName>
    </recommendedName>
</protein>
<feature type="compositionally biased region" description="Polar residues" evidence="4">
    <location>
        <begin position="603"/>
        <end position="621"/>
    </location>
</feature>
<accession>A0A8I2YYH8</accession>
<evidence type="ECO:0000259" key="5">
    <source>
        <dbReference type="PROSITE" id="PS51460"/>
    </source>
</evidence>
<dbReference type="InterPro" id="IPR036534">
    <property type="entry name" value="GAR_dom_sf"/>
</dbReference>